<dbReference type="EC" id="2.7.7.65" evidence="2"/>
<dbReference type="Gene3D" id="1.10.490.10">
    <property type="entry name" value="Globins"/>
    <property type="match status" value="1"/>
</dbReference>
<proteinExistence type="predicted"/>
<keyword evidence="7" id="KW-1185">Reference proteome</keyword>
<dbReference type="SUPFAM" id="SSF55073">
    <property type="entry name" value="Nucleotide cyclase"/>
    <property type="match status" value="1"/>
</dbReference>
<evidence type="ECO:0000313" key="7">
    <source>
        <dbReference type="Proteomes" id="UP000601768"/>
    </source>
</evidence>
<dbReference type="InterPro" id="IPR050469">
    <property type="entry name" value="Diguanylate_Cyclase"/>
</dbReference>
<dbReference type="InterPro" id="IPR029787">
    <property type="entry name" value="Nucleotide_cyclase"/>
</dbReference>
<dbReference type="InterPro" id="IPR043128">
    <property type="entry name" value="Rev_trsase/Diguanyl_cyclase"/>
</dbReference>
<dbReference type="NCBIfam" id="TIGR00254">
    <property type="entry name" value="GGDEF"/>
    <property type="match status" value="1"/>
</dbReference>
<name>A0A8J6IRU8_9ALTE</name>
<dbReference type="PROSITE" id="PS50887">
    <property type="entry name" value="GGDEF"/>
    <property type="match status" value="1"/>
</dbReference>
<dbReference type="GO" id="GO:0043709">
    <property type="term" value="P:cell adhesion involved in single-species biofilm formation"/>
    <property type="evidence" value="ECO:0007669"/>
    <property type="project" value="TreeGrafter"/>
</dbReference>
<dbReference type="FunFam" id="3.30.70.270:FF:000001">
    <property type="entry name" value="Diguanylate cyclase domain protein"/>
    <property type="match status" value="1"/>
</dbReference>
<dbReference type="AlphaFoldDB" id="A0A8J6IRU8"/>
<evidence type="ECO:0000256" key="2">
    <source>
        <dbReference type="ARBA" id="ARBA00012528"/>
    </source>
</evidence>
<evidence type="ECO:0000256" key="3">
    <source>
        <dbReference type="ARBA" id="ARBA00015125"/>
    </source>
</evidence>
<dbReference type="RefSeq" id="WP_186505044.1">
    <property type="nucleotide sequence ID" value="NZ_JACNEP010000001.1"/>
</dbReference>
<evidence type="ECO:0000313" key="6">
    <source>
        <dbReference type="EMBL" id="MBC3764577.1"/>
    </source>
</evidence>
<dbReference type="GO" id="GO:0005886">
    <property type="term" value="C:plasma membrane"/>
    <property type="evidence" value="ECO:0007669"/>
    <property type="project" value="TreeGrafter"/>
</dbReference>
<dbReference type="SMART" id="SM00267">
    <property type="entry name" value="GGDEF"/>
    <property type="match status" value="1"/>
</dbReference>
<dbReference type="GO" id="GO:0052621">
    <property type="term" value="F:diguanylate cyclase activity"/>
    <property type="evidence" value="ECO:0007669"/>
    <property type="project" value="UniProtKB-EC"/>
</dbReference>
<dbReference type="Proteomes" id="UP000601768">
    <property type="component" value="Unassembled WGS sequence"/>
</dbReference>
<dbReference type="Pfam" id="PF00990">
    <property type="entry name" value="GGDEF"/>
    <property type="match status" value="1"/>
</dbReference>
<gene>
    <name evidence="6" type="ORF">H8B19_01720</name>
</gene>
<dbReference type="CDD" id="cd01949">
    <property type="entry name" value="GGDEF"/>
    <property type="match status" value="1"/>
</dbReference>
<protein>
    <recommendedName>
        <fullName evidence="3">Diguanylate cyclase DosC</fullName>
        <ecNumber evidence="2">2.7.7.65</ecNumber>
    </recommendedName>
    <alternativeName>
        <fullName evidence="4">Direct oxygen-sensing cyclase</fullName>
    </alternativeName>
</protein>
<dbReference type="EMBL" id="JACNEP010000001">
    <property type="protein sequence ID" value="MBC3764577.1"/>
    <property type="molecule type" value="Genomic_DNA"/>
</dbReference>
<organism evidence="6 7">
    <name type="scientific">Neptunicella marina</name>
    <dbReference type="NCBI Taxonomy" id="2125989"/>
    <lineage>
        <taxon>Bacteria</taxon>
        <taxon>Pseudomonadati</taxon>
        <taxon>Pseudomonadota</taxon>
        <taxon>Gammaproteobacteria</taxon>
        <taxon>Alteromonadales</taxon>
        <taxon>Alteromonadaceae</taxon>
        <taxon>Neptunicella</taxon>
    </lineage>
</organism>
<dbReference type="GO" id="GO:0019825">
    <property type="term" value="F:oxygen binding"/>
    <property type="evidence" value="ECO:0007669"/>
    <property type="project" value="InterPro"/>
</dbReference>
<evidence type="ECO:0000256" key="4">
    <source>
        <dbReference type="ARBA" id="ARBA00029839"/>
    </source>
</evidence>
<dbReference type="SUPFAM" id="SSF46458">
    <property type="entry name" value="Globin-like"/>
    <property type="match status" value="1"/>
</dbReference>
<sequence>MKRTEQTLLEQLQINDVEIARRKELLGLTTESLEQLASHMPVIEEKIDFIVDEFYQKQTEIDEISLLIGDADTLKRLRSAQRFYVMDLFAGNYGTDYVNNRLRIGMVHKRIGVEPKLYLSAVMTLKETLFNALNDAISDSTKCIEIKRILDKLMCFDTTLVFDTYIDSLLSEIESAKRRTEIYAKGLEDKVAERTRQLEEQTRRDPLTGIFNFRAMQDVIQREIALAKRRNVAMSLVYIDVDDFKEINDEYGHLIGDEVLKNLASYMLRHIRETDVACRYGGDEFCIIFPDCHVKQAKIICQKIIRSFSSTYPDYSLSMGISELDVSKNTSVDEFISLSDGKMYQAKEHQGNRIVC</sequence>
<comment type="cofactor">
    <cofactor evidence="1">
        <name>Mg(2+)</name>
        <dbReference type="ChEBI" id="CHEBI:18420"/>
    </cofactor>
</comment>
<dbReference type="GO" id="GO:0020037">
    <property type="term" value="F:heme binding"/>
    <property type="evidence" value="ECO:0007669"/>
    <property type="project" value="InterPro"/>
</dbReference>
<dbReference type="Gene3D" id="3.30.70.270">
    <property type="match status" value="1"/>
</dbReference>
<accession>A0A8J6IRU8</accession>
<reference evidence="6" key="2">
    <citation type="submission" date="2020-08" db="EMBL/GenBank/DDBJ databases">
        <authorList>
            <person name="Lai Q."/>
        </authorList>
    </citation>
    <scope>NUCLEOTIDE SEQUENCE</scope>
    <source>
        <strain evidence="6">S27-2</strain>
    </source>
</reference>
<comment type="caution">
    <text evidence="6">The sequence shown here is derived from an EMBL/GenBank/DDBJ whole genome shotgun (WGS) entry which is preliminary data.</text>
</comment>
<dbReference type="InterPro" id="IPR044398">
    <property type="entry name" value="Globin-sensor_dom"/>
</dbReference>
<reference evidence="6" key="1">
    <citation type="journal article" date="2018" name="Int. J. Syst. Evol. Microbiol.">
        <title>Neptunicella marina gen. nov., sp. nov., isolated from surface seawater.</title>
        <authorList>
            <person name="Liu X."/>
            <person name="Lai Q."/>
            <person name="Du Y."/>
            <person name="Zhang X."/>
            <person name="Liu Z."/>
            <person name="Sun F."/>
            <person name="Shao Z."/>
        </authorList>
    </citation>
    <scope>NUCLEOTIDE SEQUENCE</scope>
    <source>
        <strain evidence="6">S27-2</strain>
    </source>
</reference>
<dbReference type="PANTHER" id="PTHR45138:SF6">
    <property type="entry name" value="DIGUANYLATE CYCLASE DGCN"/>
    <property type="match status" value="1"/>
</dbReference>
<dbReference type="PANTHER" id="PTHR45138">
    <property type="entry name" value="REGULATORY COMPONENTS OF SENSORY TRANSDUCTION SYSTEM"/>
    <property type="match status" value="1"/>
</dbReference>
<feature type="domain" description="GGDEF" evidence="5">
    <location>
        <begin position="232"/>
        <end position="356"/>
    </location>
</feature>
<dbReference type="InterPro" id="IPR000160">
    <property type="entry name" value="GGDEF_dom"/>
</dbReference>
<dbReference type="GO" id="GO:1902201">
    <property type="term" value="P:negative regulation of bacterial-type flagellum-dependent cell motility"/>
    <property type="evidence" value="ECO:0007669"/>
    <property type="project" value="TreeGrafter"/>
</dbReference>
<dbReference type="InterPro" id="IPR012292">
    <property type="entry name" value="Globin/Proto"/>
</dbReference>
<dbReference type="Pfam" id="PF11563">
    <property type="entry name" value="Protoglobin"/>
    <property type="match status" value="1"/>
</dbReference>
<dbReference type="InterPro" id="IPR009050">
    <property type="entry name" value="Globin-like_sf"/>
</dbReference>
<evidence type="ECO:0000259" key="5">
    <source>
        <dbReference type="PROSITE" id="PS50887"/>
    </source>
</evidence>
<evidence type="ECO:0000256" key="1">
    <source>
        <dbReference type="ARBA" id="ARBA00001946"/>
    </source>
</evidence>